<dbReference type="CDD" id="cd00051">
    <property type="entry name" value="EFh"/>
    <property type="match status" value="1"/>
</dbReference>
<dbReference type="PANTHER" id="PTHR24114:SF2">
    <property type="entry name" value="F-BOX DOMAIN-CONTAINING PROTEIN-RELATED"/>
    <property type="match status" value="1"/>
</dbReference>
<dbReference type="InterPro" id="IPR052394">
    <property type="entry name" value="LRR-containing"/>
</dbReference>
<reference evidence="4 5" key="1">
    <citation type="submission" date="2019-01" db="EMBL/GenBank/DDBJ databases">
        <title>A draft genome assembly of the solar-powered sea slug Elysia chlorotica.</title>
        <authorList>
            <person name="Cai H."/>
            <person name="Li Q."/>
            <person name="Fang X."/>
            <person name="Li J."/>
            <person name="Curtis N.E."/>
            <person name="Altenburger A."/>
            <person name="Shibata T."/>
            <person name="Feng M."/>
            <person name="Maeda T."/>
            <person name="Schwartz J.A."/>
            <person name="Shigenobu S."/>
            <person name="Lundholm N."/>
            <person name="Nishiyama T."/>
            <person name="Yang H."/>
            <person name="Hasebe M."/>
            <person name="Li S."/>
            <person name="Pierce S.K."/>
            <person name="Wang J."/>
        </authorList>
    </citation>
    <scope>NUCLEOTIDE SEQUENCE [LARGE SCALE GENOMIC DNA]</scope>
    <source>
        <strain evidence="4">EC2010</strain>
        <tissue evidence="4">Whole organism of an adult</tissue>
    </source>
</reference>
<dbReference type="Pfam" id="PF13516">
    <property type="entry name" value="LRR_6"/>
    <property type="match status" value="4"/>
</dbReference>
<dbReference type="Pfam" id="PF13499">
    <property type="entry name" value="EF-hand_7"/>
    <property type="match status" value="1"/>
</dbReference>
<dbReference type="InterPro" id="IPR011992">
    <property type="entry name" value="EF-hand-dom_pair"/>
</dbReference>
<feature type="domain" description="EF-hand" evidence="3">
    <location>
        <begin position="309"/>
        <end position="344"/>
    </location>
</feature>
<name>A0A433TL52_ELYCH</name>
<evidence type="ECO:0000256" key="1">
    <source>
        <dbReference type="ARBA" id="ARBA00022837"/>
    </source>
</evidence>
<comment type="caution">
    <text evidence="4">The sequence shown here is derived from an EMBL/GenBank/DDBJ whole genome shotgun (WGS) entry which is preliminary data.</text>
</comment>
<protein>
    <recommendedName>
        <fullName evidence="3">EF-hand domain-containing protein</fullName>
    </recommendedName>
</protein>
<organism evidence="4 5">
    <name type="scientific">Elysia chlorotica</name>
    <name type="common">Eastern emerald elysia</name>
    <name type="synonym">Sea slug</name>
    <dbReference type="NCBI Taxonomy" id="188477"/>
    <lineage>
        <taxon>Eukaryota</taxon>
        <taxon>Metazoa</taxon>
        <taxon>Spiralia</taxon>
        <taxon>Lophotrochozoa</taxon>
        <taxon>Mollusca</taxon>
        <taxon>Gastropoda</taxon>
        <taxon>Heterobranchia</taxon>
        <taxon>Euthyneura</taxon>
        <taxon>Panpulmonata</taxon>
        <taxon>Sacoglossa</taxon>
        <taxon>Placobranchoidea</taxon>
        <taxon>Plakobranchidae</taxon>
        <taxon>Elysia</taxon>
    </lineage>
</organism>
<dbReference type="InterPro" id="IPR002048">
    <property type="entry name" value="EF_hand_dom"/>
</dbReference>
<dbReference type="PANTHER" id="PTHR24114">
    <property type="entry name" value="LEUCINE RICH REPEAT FAMILY PROTEIN"/>
    <property type="match status" value="1"/>
</dbReference>
<dbReference type="Proteomes" id="UP000271974">
    <property type="component" value="Unassembled WGS sequence"/>
</dbReference>
<dbReference type="SMART" id="SM00368">
    <property type="entry name" value="LRR_RI"/>
    <property type="match status" value="7"/>
</dbReference>
<dbReference type="Gene3D" id="3.80.10.10">
    <property type="entry name" value="Ribonuclease Inhibitor"/>
    <property type="match status" value="1"/>
</dbReference>
<evidence type="ECO:0000313" key="4">
    <source>
        <dbReference type="EMBL" id="RUS82255.1"/>
    </source>
</evidence>
<evidence type="ECO:0000313" key="5">
    <source>
        <dbReference type="Proteomes" id="UP000271974"/>
    </source>
</evidence>
<evidence type="ECO:0000256" key="2">
    <source>
        <dbReference type="SAM" id="MobiDB-lite"/>
    </source>
</evidence>
<dbReference type="SUPFAM" id="SSF47473">
    <property type="entry name" value="EF-hand"/>
    <property type="match status" value="1"/>
</dbReference>
<dbReference type="SUPFAM" id="SSF52047">
    <property type="entry name" value="RNI-like"/>
    <property type="match status" value="1"/>
</dbReference>
<feature type="compositionally biased region" description="Low complexity" evidence="2">
    <location>
        <begin position="385"/>
        <end position="400"/>
    </location>
</feature>
<dbReference type="OrthoDB" id="120976at2759"/>
<dbReference type="EMBL" id="RQTK01000295">
    <property type="protein sequence ID" value="RUS82255.1"/>
    <property type="molecule type" value="Genomic_DNA"/>
</dbReference>
<dbReference type="PROSITE" id="PS00018">
    <property type="entry name" value="EF_HAND_1"/>
    <property type="match status" value="1"/>
</dbReference>
<dbReference type="InterPro" id="IPR001611">
    <property type="entry name" value="Leu-rich_rpt"/>
</dbReference>
<dbReference type="PROSITE" id="PS50222">
    <property type="entry name" value="EF_HAND_2"/>
    <property type="match status" value="1"/>
</dbReference>
<sequence>MMQANESIMELNLSNTDPGTEGLQALTESLTSNRNLRRLHLDNNKIQEGDGRYLAKLITTVPDLRELHLNHTALGFKDGTRLALALASDTGNLSTLSLQYNNIRTESAVQLALSLGKNTTLKSLNLAWNGFGADGCRALAKSLGENNTLTELDLTNNRLGITSLEHIVAGLKKNSSLKSIKFGTNPMTTEGAKALVTALAQTEESTVEEIDLRGIPVDAEFMGLVEKLRESRGVTVLHDTTIQMGTSNQTKQFDGDNLDRFDPVMVLFEYMKKDNLRIIDLFQFLDQKKRDKLSKKDLRDGVNILRLPFTEHALDQIMKALDRNKDGFIQLEDMMKGYKENESIVKQRRIKANRRGKPDRGLEDLWGILKDLIAKRKTDNEKRSQQTQAQAQTQAQTPRK</sequence>
<keyword evidence="1" id="KW-0106">Calcium</keyword>
<dbReference type="InterPro" id="IPR032675">
    <property type="entry name" value="LRR_dom_sf"/>
</dbReference>
<accession>A0A433TL52</accession>
<evidence type="ECO:0000259" key="3">
    <source>
        <dbReference type="PROSITE" id="PS50222"/>
    </source>
</evidence>
<dbReference type="InterPro" id="IPR018247">
    <property type="entry name" value="EF_Hand_1_Ca_BS"/>
</dbReference>
<proteinExistence type="predicted"/>
<dbReference type="Gene3D" id="1.10.238.10">
    <property type="entry name" value="EF-hand"/>
    <property type="match status" value="1"/>
</dbReference>
<feature type="region of interest" description="Disordered" evidence="2">
    <location>
        <begin position="377"/>
        <end position="400"/>
    </location>
</feature>
<dbReference type="STRING" id="188477.A0A433TL52"/>
<keyword evidence="5" id="KW-1185">Reference proteome</keyword>
<gene>
    <name evidence="4" type="ORF">EGW08_009993</name>
</gene>
<dbReference type="GO" id="GO:0005509">
    <property type="term" value="F:calcium ion binding"/>
    <property type="evidence" value="ECO:0007669"/>
    <property type="project" value="InterPro"/>
</dbReference>
<dbReference type="AlphaFoldDB" id="A0A433TL52"/>